<comment type="caution">
    <text evidence="3">The sequence shown here is derived from an EMBL/GenBank/DDBJ whole genome shotgun (WGS) entry which is preliminary data.</text>
</comment>
<organism evidence="3 4">
    <name type="scientific">Pseudolycoriella hygida</name>
    <dbReference type="NCBI Taxonomy" id="35572"/>
    <lineage>
        <taxon>Eukaryota</taxon>
        <taxon>Metazoa</taxon>
        <taxon>Ecdysozoa</taxon>
        <taxon>Arthropoda</taxon>
        <taxon>Hexapoda</taxon>
        <taxon>Insecta</taxon>
        <taxon>Pterygota</taxon>
        <taxon>Neoptera</taxon>
        <taxon>Endopterygota</taxon>
        <taxon>Diptera</taxon>
        <taxon>Nematocera</taxon>
        <taxon>Sciaroidea</taxon>
        <taxon>Sciaridae</taxon>
        <taxon>Pseudolycoriella</taxon>
    </lineage>
</organism>
<feature type="region of interest" description="Disordered" evidence="1">
    <location>
        <begin position="225"/>
        <end position="244"/>
    </location>
</feature>
<feature type="signal peptide" evidence="2">
    <location>
        <begin position="1"/>
        <end position="22"/>
    </location>
</feature>
<evidence type="ECO:0000256" key="1">
    <source>
        <dbReference type="SAM" id="MobiDB-lite"/>
    </source>
</evidence>
<dbReference type="EMBL" id="WJQU01001649">
    <property type="protein sequence ID" value="KAJ6633822.1"/>
    <property type="molecule type" value="Genomic_DNA"/>
</dbReference>
<dbReference type="OrthoDB" id="6606974at2759"/>
<evidence type="ECO:0000256" key="2">
    <source>
        <dbReference type="SAM" id="SignalP"/>
    </source>
</evidence>
<feature type="chain" id="PRO_5040232683" evidence="2">
    <location>
        <begin position="23"/>
        <end position="244"/>
    </location>
</feature>
<evidence type="ECO:0000313" key="4">
    <source>
        <dbReference type="Proteomes" id="UP001151699"/>
    </source>
</evidence>
<keyword evidence="2" id="KW-0732">Signal</keyword>
<sequence>MLYFVIILSISLLTSQTTPTLSSLIHKIIFKRPSESDFAFLTGEDSTDVDCSKVICDENKLMLRLATMKVISPERIVLMFTTDNLLDLCRKLDANINEVKHEYKSCVPLKRDNLYWMLFQGVETMHSKVCNCTKPGKLLKNLLDNRDCIVELREEYIDCEGPADWFEKENRTNLCEIYHDILNCQFVKTAELCGMDVAYSLRILTKTVFDGSLLVKCNVGEPPNIDSPMPNDGKGISSGKVKET</sequence>
<protein>
    <submittedName>
        <fullName evidence="3">Uncharacterized protein</fullName>
    </submittedName>
</protein>
<accession>A0A9Q0MLG7</accession>
<proteinExistence type="predicted"/>
<dbReference type="Proteomes" id="UP001151699">
    <property type="component" value="Unassembled WGS sequence"/>
</dbReference>
<feature type="non-terminal residue" evidence="3">
    <location>
        <position position="1"/>
    </location>
</feature>
<gene>
    <name evidence="3" type="ORF">Bhyg_17895</name>
</gene>
<reference evidence="3" key="1">
    <citation type="submission" date="2022-07" db="EMBL/GenBank/DDBJ databases">
        <authorList>
            <person name="Trinca V."/>
            <person name="Uliana J.V.C."/>
            <person name="Torres T.T."/>
            <person name="Ward R.J."/>
            <person name="Monesi N."/>
        </authorList>
    </citation>
    <scope>NUCLEOTIDE SEQUENCE</scope>
    <source>
        <strain evidence="3">HSMRA1968</strain>
        <tissue evidence="3">Whole embryos</tissue>
    </source>
</reference>
<dbReference type="AlphaFoldDB" id="A0A9Q0MLG7"/>
<name>A0A9Q0MLG7_9DIPT</name>
<evidence type="ECO:0000313" key="3">
    <source>
        <dbReference type="EMBL" id="KAJ6633822.1"/>
    </source>
</evidence>
<keyword evidence="4" id="KW-1185">Reference proteome</keyword>